<comment type="caution">
    <text evidence="1">The sequence shown here is derived from an EMBL/GenBank/DDBJ whole genome shotgun (WGS) entry which is preliminary data.</text>
</comment>
<dbReference type="RefSeq" id="WP_040740678.1">
    <property type="nucleotide sequence ID" value="NZ_QJKF01000013.1"/>
</dbReference>
<accession>A0A318JU74</accession>
<name>A0A318JU74_9NOCA</name>
<dbReference type="Proteomes" id="UP000247569">
    <property type="component" value="Unassembled WGS sequence"/>
</dbReference>
<sequence length="422" mass="46968">MSDQTALTTTLDARSLDRLALTTVQDFAYLRYTERLRGSVPRVVRRIGALGGADIAFMLDAWCDVFLALPEAAARRVVSHPFFNYYWLQLSDACLRRDHGFLSEWAHHLPRFLVIPALEQGLPIPTPVLVPAGRPELRLPGSSAHLVFHTRAQGLRVFFDDDGDGVLRGDTVRIPGHYPKDESAGPLGSVTRVAHPTIPDTGIEIDAGDPWLARLIASMNGKPAQPGYPAPDLALMTEPGATKIRQIGESFELIERVWPELAAEMTTHVRLFVPYRSAFHSSFTEACMMGAVFLSEAMWPFSDIAYTAEHFLHEEAHLRLTLIEELDPLLSPAEDVTYDSPWRADPRPLSGLIQACFAFGRIAAFHRRAREVTGESVHDKRLAETVDLLARGMAEVESGPRIEFTEVGDQLWSQLREEASAR</sequence>
<dbReference type="InterPro" id="IPR026337">
    <property type="entry name" value="AKG_HExxH"/>
</dbReference>
<organism evidence="1 2">
    <name type="scientific">Nocardia tenerifensis</name>
    <dbReference type="NCBI Taxonomy" id="228006"/>
    <lineage>
        <taxon>Bacteria</taxon>
        <taxon>Bacillati</taxon>
        <taxon>Actinomycetota</taxon>
        <taxon>Actinomycetes</taxon>
        <taxon>Mycobacteriales</taxon>
        <taxon>Nocardiaceae</taxon>
        <taxon>Nocardia</taxon>
    </lineage>
</organism>
<keyword evidence="2" id="KW-1185">Reference proteome</keyword>
<dbReference type="OrthoDB" id="796761at2"/>
<evidence type="ECO:0000313" key="2">
    <source>
        <dbReference type="Proteomes" id="UP000247569"/>
    </source>
</evidence>
<proteinExistence type="predicted"/>
<reference evidence="1 2" key="1">
    <citation type="submission" date="2018-05" db="EMBL/GenBank/DDBJ databases">
        <title>Genomic Encyclopedia of Type Strains, Phase IV (KMG-IV): sequencing the most valuable type-strain genomes for metagenomic binning, comparative biology and taxonomic classification.</title>
        <authorList>
            <person name="Goeker M."/>
        </authorList>
    </citation>
    <scope>NUCLEOTIDE SEQUENCE [LARGE SCALE GENOMIC DNA]</scope>
    <source>
        <strain evidence="1 2">DSM 44704</strain>
    </source>
</reference>
<dbReference type="NCBIfam" id="TIGR04267">
    <property type="entry name" value="mod_HExxH"/>
    <property type="match status" value="1"/>
</dbReference>
<dbReference type="EMBL" id="QJKF01000013">
    <property type="protein sequence ID" value="PXX58771.1"/>
    <property type="molecule type" value="Genomic_DNA"/>
</dbReference>
<gene>
    <name evidence="1" type="ORF">DFR70_113106</name>
</gene>
<evidence type="ECO:0000313" key="1">
    <source>
        <dbReference type="EMBL" id="PXX58771.1"/>
    </source>
</evidence>
<protein>
    <submittedName>
        <fullName evidence="1">HEXXH motif-containing protein</fullName>
    </submittedName>
</protein>
<dbReference type="AlphaFoldDB" id="A0A318JU74"/>